<proteinExistence type="predicted"/>
<keyword evidence="7" id="KW-1185">Reference proteome</keyword>
<protein>
    <submittedName>
        <fullName evidence="6">Cyclic pyranopterin monophosphate synthase</fullName>
    </submittedName>
</protein>
<dbReference type="RefSeq" id="WP_116592297.1">
    <property type="nucleotide sequence ID" value="NZ_MZGS01000023.1"/>
</dbReference>
<dbReference type="SFLD" id="SFLDS00029">
    <property type="entry name" value="Radical_SAM"/>
    <property type="match status" value="1"/>
</dbReference>
<keyword evidence="1" id="KW-0949">S-adenosyl-L-methionine</keyword>
<comment type="caution">
    <text evidence="6">The sequence shown here is derived from an EMBL/GenBank/DDBJ whole genome shotgun (WGS) entry which is preliminary data.</text>
</comment>
<keyword evidence="2" id="KW-0479">Metal-binding</keyword>
<dbReference type="InterPro" id="IPR013785">
    <property type="entry name" value="Aldolase_TIM"/>
</dbReference>
<dbReference type="PANTHER" id="PTHR43524">
    <property type="entry name" value="RADICAL SAM SUPERFAMILY PROTEIN"/>
    <property type="match status" value="1"/>
</dbReference>
<evidence type="ECO:0000256" key="2">
    <source>
        <dbReference type="ARBA" id="ARBA00022723"/>
    </source>
</evidence>
<dbReference type="Pfam" id="PF04055">
    <property type="entry name" value="Radical_SAM"/>
    <property type="match status" value="1"/>
</dbReference>
<dbReference type="GO" id="GO:0051536">
    <property type="term" value="F:iron-sulfur cluster binding"/>
    <property type="evidence" value="ECO:0007669"/>
    <property type="project" value="UniProtKB-KW"/>
</dbReference>
<dbReference type="Proteomes" id="UP000251717">
    <property type="component" value="Unassembled WGS sequence"/>
</dbReference>
<dbReference type="Gene3D" id="3.20.20.70">
    <property type="entry name" value="Aldolase class I"/>
    <property type="match status" value="1"/>
</dbReference>
<evidence type="ECO:0000313" key="6">
    <source>
        <dbReference type="EMBL" id="PWB86947.1"/>
    </source>
</evidence>
<dbReference type="GO" id="GO:0046872">
    <property type="term" value="F:metal ion binding"/>
    <property type="evidence" value="ECO:0007669"/>
    <property type="project" value="UniProtKB-KW"/>
</dbReference>
<organism evidence="6 7">
    <name type="scientific">Methanobrevibacter thaueri</name>
    <dbReference type="NCBI Taxonomy" id="190975"/>
    <lineage>
        <taxon>Archaea</taxon>
        <taxon>Methanobacteriati</taxon>
        <taxon>Methanobacteriota</taxon>
        <taxon>Methanomada group</taxon>
        <taxon>Methanobacteria</taxon>
        <taxon>Methanobacteriales</taxon>
        <taxon>Methanobacteriaceae</taxon>
        <taxon>Methanobrevibacter</taxon>
    </lineage>
</organism>
<dbReference type="PROSITE" id="PS51918">
    <property type="entry name" value="RADICAL_SAM"/>
    <property type="match status" value="1"/>
</dbReference>
<dbReference type="InterPro" id="IPR058240">
    <property type="entry name" value="rSAM_sf"/>
</dbReference>
<keyword evidence="4" id="KW-0411">Iron-sulfur</keyword>
<gene>
    <name evidence="6" type="primary">moaA_2</name>
    <name evidence="6" type="ORF">MBBTH_13670</name>
</gene>
<dbReference type="SFLD" id="SFLDG01067">
    <property type="entry name" value="SPASM/twitch_domain_containing"/>
    <property type="match status" value="1"/>
</dbReference>
<evidence type="ECO:0000313" key="7">
    <source>
        <dbReference type="Proteomes" id="UP000251717"/>
    </source>
</evidence>
<reference evidence="6 7" key="1">
    <citation type="submission" date="2017-03" db="EMBL/GenBank/DDBJ databases">
        <title>Genome sequence of Methanobrevibacter thaueri.</title>
        <authorList>
            <person name="Poehlein A."/>
            <person name="Seedorf H."/>
            <person name="Daniel R."/>
        </authorList>
    </citation>
    <scope>NUCLEOTIDE SEQUENCE [LARGE SCALE GENOMIC DNA]</scope>
    <source>
        <strain evidence="6 7">DSM 11995</strain>
    </source>
</reference>
<keyword evidence="3" id="KW-0408">Iron</keyword>
<feature type="domain" description="Radical SAM core" evidence="5">
    <location>
        <begin position="58"/>
        <end position="276"/>
    </location>
</feature>
<dbReference type="InterPro" id="IPR007197">
    <property type="entry name" value="rSAM"/>
</dbReference>
<evidence type="ECO:0000256" key="1">
    <source>
        <dbReference type="ARBA" id="ARBA00022691"/>
    </source>
</evidence>
<evidence type="ECO:0000256" key="3">
    <source>
        <dbReference type="ARBA" id="ARBA00023004"/>
    </source>
</evidence>
<dbReference type="OrthoDB" id="30736at2157"/>
<name>A0A315XMY9_9EURY</name>
<dbReference type="GO" id="GO:0003824">
    <property type="term" value="F:catalytic activity"/>
    <property type="evidence" value="ECO:0007669"/>
    <property type="project" value="InterPro"/>
</dbReference>
<accession>A0A315XMY9</accession>
<dbReference type="SUPFAM" id="SSF102114">
    <property type="entry name" value="Radical SAM enzymes"/>
    <property type="match status" value="1"/>
</dbReference>
<dbReference type="PANTHER" id="PTHR43524:SF1">
    <property type="entry name" value="RADICAL SAM SUPERFAMILY PROTEIN"/>
    <property type="match status" value="1"/>
</dbReference>
<dbReference type="AlphaFoldDB" id="A0A315XMY9"/>
<dbReference type="CDD" id="cd01335">
    <property type="entry name" value="Radical_SAM"/>
    <property type="match status" value="1"/>
</dbReference>
<sequence length="363" mass="40966">MGDDFDIQEYLAEGVEYIVKNAMKATLRNPKESLFLLRFSKHAKKATEIRQDYEDMGHHIPVFLIASVTSSCNLHCTGCYSRANDACSDETPQNQLTGDEWGDIFNQAKELGISFIVIAGGEPMLREDVITRATQFPEILFPIFTNGTIMNEDYLKLFDRNRNLVPIFSIEGDEADTDSRRGEGVYSQLIKSMDLMKKKDLIFGASVTFTRGNLDSLIRDDFINYLYELGCKVVFFIEYVPVNQETVDLAPGDEEREMLLERLDYLREKYMDMLFLSFPGDEKTSGGCLAAGRGFFHINSQGGAEPCPASPYSDINVKDASLLEVLDSKLFKSLRDGGLLLDDHEGGCVLFQHKDEVERLLDD</sequence>
<dbReference type="EMBL" id="MZGS01000023">
    <property type="protein sequence ID" value="PWB86947.1"/>
    <property type="molecule type" value="Genomic_DNA"/>
</dbReference>
<evidence type="ECO:0000256" key="4">
    <source>
        <dbReference type="ARBA" id="ARBA00023014"/>
    </source>
</evidence>
<evidence type="ECO:0000259" key="5">
    <source>
        <dbReference type="PROSITE" id="PS51918"/>
    </source>
</evidence>